<keyword evidence="2" id="KW-1185">Reference proteome</keyword>
<dbReference type="Pfam" id="PF20062">
    <property type="entry name" value="DUF6461"/>
    <property type="match status" value="1"/>
</dbReference>
<dbReference type="eggNOG" id="ENOG50345XH">
    <property type="taxonomic scope" value="Bacteria"/>
</dbReference>
<evidence type="ECO:0000313" key="1">
    <source>
        <dbReference type="EMBL" id="EGD56324.1"/>
    </source>
</evidence>
<proteinExistence type="predicted"/>
<dbReference type="EMBL" id="AEUD01000003">
    <property type="protein sequence ID" value="EGD56324.1"/>
    <property type="molecule type" value="Genomic_DNA"/>
</dbReference>
<name>F1YGJ4_9ACTN</name>
<gene>
    <name evidence="1" type="ORF">SCNU_05721</name>
</gene>
<organism evidence="1 2">
    <name type="scientific">Gordonia neofelifaecis NRRL B-59395</name>
    <dbReference type="NCBI Taxonomy" id="644548"/>
    <lineage>
        <taxon>Bacteria</taxon>
        <taxon>Bacillati</taxon>
        <taxon>Actinomycetota</taxon>
        <taxon>Actinomycetes</taxon>
        <taxon>Mycobacteriales</taxon>
        <taxon>Gordoniaceae</taxon>
        <taxon>Gordonia</taxon>
    </lineage>
</organism>
<sequence length="61" mass="6874">MPLMRQIGGFELEPDGSAKRTEFHCHEATFALCDTVTGLRLTPQLLRDTIFTVVIARRTLV</sequence>
<evidence type="ECO:0000313" key="2">
    <source>
        <dbReference type="Proteomes" id="UP000035065"/>
    </source>
</evidence>
<protein>
    <submittedName>
        <fullName evidence="1">Uncharacterized protein</fullName>
    </submittedName>
</protein>
<accession>F1YGJ4</accession>
<reference evidence="1 2" key="1">
    <citation type="journal article" date="2011" name="J. Bacteriol.">
        <title>Draft Genome Sequence of Gordonia neofelifaecis NRRL B-59395, a Cholesterol-Degrading Actinomycete.</title>
        <authorList>
            <person name="Ge F."/>
            <person name="Li W."/>
            <person name="Chen G."/>
            <person name="Liu Y."/>
            <person name="Zhang G."/>
            <person name="Yong B."/>
            <person name="Wang Q."/>
            <person name="Wang N."/>
            <person name="Huang Z."/>
            <person name="Li W."/>
            <person name="Wang J."/>
            <person name="Wu C."/>
            <person name="Xie Q."/>
            <person name="Liu G."/>
        </authorList>
    </citation>
    <scope>NUCLEOTIDE SEQUENCE [LARGE SCALE GENOMIC DNA]</scope>
    <source>
        <strain evidence="1 2">NRRL B-59395</strain>
    </source>
</reference>
<dbReference type="OrthoDB" id="4460129at2"/>
<dbReference type="Proteomes" id="UP000035065">
    <property type="component" value="Unassembled WGS sequence"/>
</dbReference>
<comment type="caution">
    <text evidence="1">The sequence shown here is derived from an EMBL/GenBank/DDBJ whole genome shotgun (WGS) entry which is preliminary data.</text>
</comment>
<dbReference type="AlphaFoldDB" id="F1YGJ4"/>
<dbReference type="InterPro" id="IPR045592">
    <property type="entry name" value="DUF6461"/>
</dbReference>